<keyword evidence="2" id="KW-1185">Reference proteome</keyword>
<dbReference type="EMBL" id="CABFPH010000004">
    <property type="protein sequence ID" value="VUD70030.1"/>
    <property type="molecule type" value="Genomic_DNA"/>
</dbReference>
<dbReference type="AlphaFoldDB" id="A0A509E796"/>
<reference evidence="1 2" key="1">
    <citation type="submission" date="2019-06" db="EMBL/GenBank/DDBJ databases">
        <authorList>
            <person name="Rodrigo-Torres L."/>
            <person name="Arahal R. D."/>
            <person name="Lucena T."/>
        </authorList>
    </citation>
    <scope>NUCLEOTIDE SEQUENCE [LARGE SCALE GENOMIC DNA]</scope>
    <source>
        <strain evidence="1 2">SB0023/3</strain>
    </source>
</reference>
<accession>A0A509E796</accession>
<evidence type="ECO:0000313" key="1">
    <source>
        <dbReference type="EMBL" id="VUD70030.1"/>
    </source>
</evidence>
<dbReference type="Proteomes" id="UP000410984">
    <property type="component" value="Unassembled WGS sequence"/>
</dbReference>
<protein>
    <submittedName>
        <fullName evidence="1">Uncharacterized protein</fullName>
    </submittedName>
</protein>
<name>A0A509E796_9HYPH</name>
<sequence length="34" mass="3806">MGWLALHLTISACSFGLGYRLGQRMPEGWPRTTV</sequence>
<organism evidence="1 2">
    <name type="scientific">Methylobacterium symbioticum</name>
    <dbReference type="NCBI Taxonomy" id="2584084"/>
    <lineage>
        <taxon>Bacteria</taxon>
        <taxon>Pseudomonadati</taxon>
        <taxon>Pseudomonadota</taxon>
        <taxon>Alphaproteobacteria</taxon>
        <taxon>Hyphomicrobiales</taxon>
        <taxon>Methylobacteriaceae</taxon>
        <taxon>Methylobacterium</taxon>
    </lineage>
</organism>
<gene>
    <name evidence="1" type="ORF">MET9862_00591</name>
</gene>
<proteinExistence type="predicted"/>
<evidence type="ECO:0000313" key="2">
    <source>
        <dbReference type="Proteomes" id="UP000410984"/>
    </source>
</evidence>